<dbReference type="AlphaFoldDB" id="A0A5N6JHR1"/>
<protein>
    <recommendedName>
        <fullName evidence="1">Apple domain-containing protein</fullName>
    </recommendedName>
</protein>
<feature type="domain" description="Apple" evidence="1">
    <location>
        <begin position="109"/>
        <end position="153"/>
    </location>
</feature>
<dbReference type="EMBL" id="ML732768">
    <property type="protein sequence ID" value="KAB8278421.1"/>
    <property type="molecule type" value="Genomic_DNA"/>
</dbReference>
<evidence type="ECO:0000313" key="3">
    <source>
        <dbReference type="Proteomes" id="UP000326289"/>
    </source>
</evidence>
<organism evidence="2 3">
    <name type="scientific">Aspergillus minisclerotigenes</name>
    <dbReference type="NCBI Taxonomy" id="656917"/>
    <lineage>
        <taxon>Eukaryota</taxon>
        <taxon>Fungi</taxon>
        <taxon>Dikarya</taxon>
        <taxon>Ascomycota</taxon>
        <taxon>Pezizomycotina</taxon>
        <taxon>Eurotiomycetes</taxon>
        <taxon>Eurotiomycetidae</taxon>
        <taxon>Eurotiales</taxon>
        <taxon>Aspergillaceae</taxon>
        <taxon>Aspergillus</taxon>
        <taxon>Aspergillus subgen. Circumdati</taxon>
    </lineage>
</organism>
<sequence length="166" mass="19042">MACSEIEGCKGTFWKKQDATCWWSDHDHVADLDAENTDPCACNNVPGYVYMTVRRESPESCAEAKEKCLQQLNSRDGDVSRLETEPETIKRKVRMMTRYANKAPSVYGEPLRSPRAQSFEQCATLCTLADECKWAHWFPHQNNCHMYKSDFGPPLMFANVDMVVYI</sequence>
<dbReference type="Gene3D" id="3.50.4.10">
    <property type="entry name" value="Hepatocyte Growth Factor"/>
    <property type="match status" value="1"/>
</dbReference>
<name>A0A5N6JHR1_9EURO</name>
<keyword evidence="3" id="KW-1185">Reference proteome</keyword>
<gene>
    <name evidence="2" type="ORF">BDV30DRAFT_233887</name>
</gene>
<evidence type="ECO:0000313" key="2">
    <source>
        <dbReference type="EMBL" id="KAB8278421.1"/>
    </source>
</evidence>
<proteinExistence type="predicted"/>
<evidence type="ECO:0000259" key="1">
    <source>
        <dbReference type="Pfam" id="PF00024"/>
    </source>
</evidence>
<dbReference type="Pfam" id="PF00024">
    <property type="entry name" value="PAN_1"/>
    <property type="match status" value="1"/>
</dbReference>
<reference evidence="2 3" key="1">
    <citation type="submission" date="2019-04" db="EMBL/GenBank/DDBJ databases">
        <title>Fungal friends and foes A comparative genomics study of 23 Aspergillus species from section Flavi.</title>
        <authorList>
            <consortium name="DOE Joint Genome Institute"/>
            <person name="Kjaerbolling I."/>
            <person name="Vesth T.C."/>
            <person name="Frisvad J.C."/>
            <person name="Nybo J.L."/>
            <person name="Theobald S."/>
            <person name="Kildgaard S."/>
            <person name="Petersen T.I."/>
            <person name="Kuo A."/>
            <person name="Sato A."/>
            <person name="Lyhne E.K."/>
            <person name="Kogle M.E."/>
            <person name="Wiebenga A."/>
            <person name="Kun R.S."/>
            <person name="Lubbers R.J."/>
            <person name="Makela M.R."/>
            <person name="Barry K."/>
            <person name="Chovatia M."/>
            <person name="Clum A."/>
            <person name="Daum C."/>
            <person name="Haridas S."/>
            <person name="He G."/>
            <person name="LaButti K."/>
            <person name="Lipzen A."/>
            <person name="Mondo S."/>
            <person name="Pangilinan J."/>
            <person name="Riley R."/>
            <person name="Salamov A."/>
            <person name="Simmons B.A."/>
            <person name="Magnuson J.K."/>
            <person name="Henrissat B."/>
            <person name="Mortensen U.H."/>
            <person name="Larsen T.O."/>
            <person name="De vries R.P."/>
            <person name="Grigoriev I.V."/>
            <person name="Machida M."/>
            <person name="Baker S.E."/>
            <person name="Andersen M.R."/>
        </authorList>
    </citation>
    <scope>NUCLEOTIDE SEQUENCE [LARGE SCALE GENOMIC DNA]</scope>
    <source>
        <strain evidence="2 3">CBS 117635</strain>
    </source>
</reference>
<accession>A0A5N6JHR1</accession>
<dbReference type="Proteomes" id="UP000326289">
    <property type="component" value="Unassembled WGS sequence"/>
</dbReference>
<dbReference type="InterPro" id="IPR003609">
    <property type="entry name" value="Pan_app"/>
</dbReference>